<gene>
    <name evidence="1" type="ORF">JYZ213_LOCUS11353</name>
</gene>
<dbReference type="AlphaFoldDB" id="A0A814ANL3"/>
<dbReference type="EMBL" id="CAJNOG010000085">
    <property type="protein sequence ID" value="CAF0916156.1"/>
    <property type="molecule type" value="Genomic_DNA"/>
</dbReference>
<dbReference type="Proteomes" id="UP000663845">
    <property type="component" value="Unassembled WGS sequence"/>
</dbReference>
<comment type="caution">
    <text evidence="1">The sequence shown here is derived from an EMBL/GenBank/DDBJ whole genome shotgun (WGS) entry which is preliminary data.</text>
</comment>
<proteinExistence type="predicted"/>
<name>A0A814ANL3_9BILA</name>
<evidence type="ECO:0000313" key="2">
    <source>
        <dbReference type="Proteomes" id="UP000663845"/>
    </source>
</evidence>
<accession>A0A814ANL3</accession>
<protein>
    <submittedName>
        <fullName evidence="1">Uncharacterized protein</fullName>
    </submittedName>
</protein>
<evidence type="ECO:0000313" key="1">
    <source>
        <dbReference type="EMBL" id="CAF0916156.1"/>
    </source>
</evidence>
<sequence>MSENESHHELKSDNDIFKTIYTFQEASPLENVIILRAFLHLDNPITQQEYPNDFIQNQLELLKRFPSSSSSIPSLFQLLKQFVPSSELILSFNSIRQSIVESFITQFRKDTQKQKWGDVKTLDEYYNPSQADSQLFAQNQRQFMQSTENLTIKTTNDNRTFTDLNLRMSKRSLQTTISTFKIDYTLVNRVELNWPLLFTHIIVRLKSSIIYHFITIRFEFQENSSTSLTDVERLAVGRLIELLPPFFNEKQ</sequence>
<reference evidence="1" key="1">
    <citation type="submission" date="2021-02" db="EMBL/GenBank/DDBJ databases">
        <authorList>
            <person name="Nowell W R."/>
        </authorList>
    </citation>
    <scope>NUCLEOTIDE SEQUENCE</scope>
</reference>
<organism evidence="1 2">
    <name type="scientific">Adineta steineri</name>
    <dbReference type="NCBI Taxonomy" id="433720"/>
    <lineage>
        <taxon>Eukaryota</taxon>
        <taxon>Metazoa</taxon>
        <taxon>Spiralia</taxon>
        <taxon>Gnathifera</taxon>
        <taxon>Rotifera</taxon>
        <taxon>Eurotatoria</taxon>
        <taxon>Bdelloidea</taxon>
        <taxon>Adinetida</taxon>
        <taxon>Adinetidae</taxon>
        <taxon>Adineta</taxon>
    </lineage>
</organism>